<dbReference type="EMBL" id="LR131271">
    <property type="protein sequence ID" value="VDR30039.1"/>
    <property type="molecule type" value="Genomic_DNA"/>
</dbReference>
<sequence length="97" mass="10319">MFSSITFNQSGNEMRRIEVVLRELERLTQTINRDDLAAGAGAFTAEQIGFNLGLARNSVSKDLKPAVERRACYQNPRAPGILSASAGHSNPAGSAAG</sequence>
<proteinExistence type="predicted"/>
<dbReference type="KEGG" id="rtg:NCTC13098_06468"/>
<accession>A0A3P8J774</accession>
<evidence type="ECO:0000313" key="2">
    <source>
        <dbReference type="Proteomes" id="UP000274346"/>
    </source>
</evidence>
<name>A0A3P8J774_RAOTE</name>
<dbReference type="AlphaFoldDB" id="A0A3P8J774"/>
<organism evidence="1 2">
    <name type="scientific">Raoultella terrigena</name>
    <name type="common">Klebsiella terrigena</name>
    <dbReference type="NCBI Taxonomy" id="577"/>
    <lineage>
        <taxon>Bacteria</taxon>
        <taxon>Pseudomonadati</taxon>
        <taxon>Pseudomonadota</taxon>
        <taxon>Gammaproteobacteria</taxon>
        <taxon>Enterobacterales</taxon>
        <taxon>Enterobacteriaceae</taxon>
        <taxon>Klebsiella/Raoultella group</taxon>
        <taxon>Raoultella</taxon>
    </lineage>
</organism>
<reference evidence="1 2" key="1">
    <citation type="submission" date="2018-12" db="EMBL/GenBank/DDBJ databases">
        <authorList>
            <consortium name="Pathogen Informatics"/>
        </authorList>
    </citation>
    <scope>NUCLEOTIDE SEQUENCE [LARGE SCALE GENOMIC DNA]</scope>
    <source>
        <strain evidence="1 2">NCTC13098</strain>
    </source>
</reference>
<dbReference type="Proteomes" id="UP000274346">
    <property type="component" value="Chromosome"/>
</dbReference>
<protein>
    <submittedName>
        <fullName evidence="1">Uncharacterized protein</fullName>
    </submittedName>
</protein>
<evidence type="ECO:0000313" key="1">
    <source>
        <dbReference type="EMBL" id="VDR30039.1"/>
    </source>
</evidence>
<gene>
    <name evidence="1" type="ORF">NCTC13098_06468</name>
</gene>